<keyword evidence="2" id="KW-1185">Reference proteome</keyword>
<dbReference type="Proteomes" id="UP001341135">
    <property type="component" value="Chromosome"/>
</dbReference>
<organism evidence="1 2">
    <name type="scientific">Pyrodictium abyssi</name>
    <dbReference type="NCBI Taxonomy" id="54256"/>
    <lineage>
        <taxon>Archaea</taxon>
        <taxon>Thermoproteota</taxon>
        <taxon>Thermoprotei</taxon>
        <taxon>Desulfurococcales</taxon>
        <taxon>Pyrodictiaceae</taxon>
        <taxon>Pyrodictium</taxon>
    </lineage>
</organism>
<proteinExistence type="predicted"/>
<reference evidence="1 2" key="1">
    <citation type="submission" date="2023-09" db="EMBL/GenBank/DDBJ databases">
        <title>Pyrofollis japonicus gen. nov. sp. nov., a novel member of the family Pyrodictiaceae isolated from the Iheya North hydrothermal field.</title>
        <authorList>
            <person name="Miyazaki U."/>
            <person name="Sanari M."/>
            <person name="Tame A."/>
            <person name="Kitajima M."/>
            <person name="Okamoto A."/>
            <person name="Sawayama S."/>
            <person name="Miyazaki J."/>
            <person name="Takai K."/>
            <person name="Nakagawa S."/>
        </authorList>
    </citation>
    <scope>NUCLEOTIDE SEQUENCE [LARGE SCALE GENOMIC DNA]</scope>
    <source>
        <strain evidence="1 2">AV2</strain>
    </source>
</reference>
<dbReference type="GeneID" id="89290154"/>
<protein>
    <submittedName>
        <fullName evidence="1">Uncharacterized protein</fullName>
    </submittedName>
</protein>
<dbReference type="EMBL" id="AP028907">
    <property type="protein sequence ID" value="BES82581.1"/>
    <property type="molecule type" value="Genomic_DNA"/>
</dbReference>
<gene>
    <name evidence="1" type="ORF">PABY_21480</name>
</gene>
<evidence type="ECO:0000313" key="2">
    <source>
        <dbReference type="Proteomes" id="UP001341135"/>
    </source>
</evidence>
<accession>A0ABN6ZVR8</accession>
<name>A0ABN6ZVR8_9CREN</name>
<evidence type="ECO:0000313" key="1">
    <source>
        <dbReference type="EMBL" id="BES82581.1"/>
    </source>
</evidence>
<dbReference type="RefSeq" id="WP_338250036.1">
    <property type="nucleotide sequence ID" value="NZ_AP028907.1"/>
</dbReference>
<sequence length="84" mass="9632">MKPGYVEEALRELRRLGIGSLYEAWKCAEHGDCPPGVEPGEVDSILFMAIVELEKRGMDPTSEWEQRYIEETEARERKRVPVPA</sequence>